<evidence type="ECO:0000256" key="1">
    <source>
        <dbReference type="SAM" id="SignalP"/>
    </source>
</evidence>
<accession>A0A1I7TW66</accession>
<feature type="signal peptide" evidence="1">
    <location>
        <begin position="1"/>
        <end position="21"/>
    </location>
</feature>
<dbReference type="WBParaSite" id="Csp11.Scaffold629.g12391.t1">
    <property type="protein sequence ID" value="Csp11.Scaffold629.g12391.t1"/>
    <property type="gene ID" value="Csp11.Scaffold629.g12391"/>
</dbReference>
<keyword evidence="2" id="KW-1185">Reference proteome</keyword>
<reference evidence="3" key="1">
    <citation type="submission" date="2016-11" db="UniProtKB">
        <authorList>
            <consortium name="WormBaseParasite"/>
        </authorList>
    </citation>
    <scope>IDENTIFICATION</scope>
</reference>
<feature type="chain" id="PRO_5009308133" evidence="1">
    <location>
        <begin position="22"/>
        <end position="159"/>
    </location>
</feature>
<dbReference type="Proteomes" id="UP000095282">
    <property type="component" value="Unplaced"/>
</dbReference>
<evidence type="ECO:0000313" key="3">
    <source>
        <dbReference type="WBParaSite" id="Csp11.Scaffold629.g12391.t1"/>
    </source>
</evidence>
<evidence type="ECO:0000313" key="2">
    <source>
        <dbReference type="Proteomes" id="UP000095282"/>
    </source>
</evidence>
<protein>
    <submittedName>
        <fullName evidence="3">Pep_M12B_propep domain-containing protein</fullName>
    </submittedName>
</protein>
<dbReference type="AlphaFoldDB" id="A0A1I7TW66"/>
<proteinExistence type="predicted"/>
<dbReference type="eggNOG" id="KOG3658">
    <property type="taxonomic scope" value="Eukaryota"/>
</dbReference>
<organism evidence="2 3">
    <name type="scientific">Caenorhabditis tropicalis</name>
    <dbReference type="NCBI Taxonomy" id="1561998"/>
    <lineage>
        <taxon>Eukaryota</taxon>
        <taxon>Metazoa</taxon>
        <taxon>Ecdysozoa</taxon>
        <taxon>Nematoda</taxon>
        <taxon>Chromadorea</taxon>
        <taxon>Rhabditida</taxon>
        <taxon>Rhabditina</taxon>
        <taxon>Rhabditomorpha</taxon>
        <taxon>Rhabditoidea</taxon>
        <taxon>Rhabditidae</taxon>
        <taxon>Peloderinae</taxon>
        <taxon>Caenorhabditis</taxon>
    </lineage>
</organism>
<keyword evidence="1" id="KW-0732">Signal</keyword>
<name>A0A1I7TW66_9PELO</name>
<dbReference type="STRING" id="1561998.A0A1I7TW66"/>
<sequence length="159" mass="18086">MNLFNTPILIFLVVLVSQNYAFNTRVKRHAPVTFQKSARQSQSIIYFDYLGQEYVVDLEPNHAAFHQKFKVITQDGPQYVPREEYIGTVREPRPGKGVLTHLEDNLYIGIIYFDDDTLHLEPAYPHGLSEDVGLIVGYFGSDVKSTLNLSALPVRNQVS</sequence>